<evidence type="ECO:0000256" key="7">
    <source>
        <dbReference type="ARBA" id="ARBA00022801"/>
    </source>
</evidence>
<dbReference type="OMA" id="NWLYFAD"/>
<name>A7RZF6_NEMVE</name>
<keyword evidence="14" id="KW-1185">Reference proteome</keyword>
<sequence>QRLFQADINRLYHGVDYNISLQNHTRPSMRDDVAPLPLFTWVNETRLKHTTFSSMEALFDNYFLYTGNKEHESKQEREEKKGFIEAVMATDVMKLTHNYLVHERLVPKSRGSFKKLLIKLWFNFYRRKTAGDTSGFEHVFVGNRRPQDVVGGMHNWVRFYREEKKKKADYEGFIVANTAEPRIVTARFKYHTVQKPIGGFFVGTSPEFELSLYTTCFLKYPNGKCTCQMNGKRVKMITYRDRRTSLVATAYPVV</sequence>
<dbReference type="Proteomes" id="UP000001593">
    <property type="component" value="Unassembled WGS sequence"/>
</dbReference>
<dbReference type="eggNOG" id="KOG2849">
    <property type="taxonomic scope" value="Eukaryota"/>
</dbReference>
<dbReference type="PROSITE" id="PS51959">
    <property type="entry name" value="ENDOU"/>
    <property type="match status" value="1"/>
</dbReference>
<dbReference type="GO" id="GO:0003723">
    <property type="term" value="F:RNA binding"/>
    <property type="evidence" value="ECO:0007669"/>
    <property type="project" value="UniProtKB-UniRule"/>
</dbReference>
<keyword evidence="6 11" id="KW-0255">Endonuclease</keyword>
<keyword evidence="4 11" id="KW-0540">Nuclease</keyword>
<dbReference type="HOGENOM" id="CLU_048034_1_0_1"/>
<keyword evidence="9 11" id="KW-0464">Manganese</keyword>
<evidence type="ECO:0000256" key="1">
    <source>
        <dbReference type="ARBA" id="ARBA00001936"/>
    </source>
</evidence>
<comment type="subunit">
    <text evidence="3 11">Monomer.</text>
</comment>
<keyword evidence="5 11" id="KW-0479">Metal-binding</keyword>
<dbReference type="InterPro" id="IPR018998">
    <property type="entry name" value="EndoU_C"/>
</dbReference>
<protein>
    <recommendedName>
        <fullName evidence="11">Uridylate-specific endoribonuclease</fullName>
        <ecNumber evidence="11">4.6.1.-</ecNumber>
    </recommendedName>
</protein>
<dbReference type="GO" id="GO:0016829">
    <property type="term" value="F:lyase activity"/>
    <property type="evidence" value="ECO:0007669"/>
    <property type="project" value="UniProtKB-KW"/>
</dbReference>
<comment type="catalytic activity">
    <reaction evidence="11">
        <text>ribonucleotidyl-uridine-RNA = a 5'-end dephospho-uridine-RNA + a 3'-end 2',3'-cyclophospho-ribonucleotide-RNA</text>
        <dbReference type="Rhea" id="RHEA:67792"/>
        <dbReference type="Rhea" id="RHEA-COMP:10464"/>
        <dbReference type="Rhea" id="RHEA-COMP:17354"/>
        <dbReference type="Rhea" id="RHEA-COMP:17356"/>
        <dbReference type="ChEBI" id="CHEBI:83064"/>
        <dbReference type="ChEBI" id="CHEBI:173117"/>
        <dbReference type="ChEBI" id="CHEBI:173224"/>
    </reaction>
</comment>
<dbReference type="GO" id="GO:0004521">
    <property type="term" value="F:RNA endonuclease activity"/>
    <property type="evidence" value="ECO:0000318"/>
    <property type="project" value="GO_Central"/>
</dbReference>
<evidence type="ECO:0000256" key="8">
    <source>
        <dbReference type="ARBA" id="ARBA00022884"/>
    </source>
</evidence>
<dbReference type="EC" id="4.6.1.-" evidence="11"/>
<dbReference type="PANTHER" id="PTHR12439:SF11">
    <property type="entry name" value="URIDYLATE-SPECIFIC ENDORIBONUCLEASE"/>
    <property type="match status" value="1"/>
</dbReference>
<keyword evidence="7 11" id="KW-0378">Hydrolase</keyword>
<dbReference type="AlphaFoldDB" id="A7RZF6"/>
<keyword evidence="10" id="KW-0456">Lyase</keyword>
<dbReference type="InParanoid" id="A7RZF6"/>
<reference evidence="13 14" key="1">
    <citation type="journal article" date="2007" name="Science">
        <title>Sea anemone genome reveals ancestral eumetazoan gene repertoire and genomic organization.</title>
        <authorList>
            <person name="Putnam N.H."/>
            <person name="Srivastava M."/>
            <person name="Hellsten U."/>
            <person name="Dirks B."/>
            <person name="Chapman J."/>
            <person name="Salamov A."/>
            <person name="Terry A."/>
            <person name="Shapiro H."/>
            <person name="Lindquist E."/>
            <person name="Kapitonov V.V."/>
            <person name="Jurka J."/>
            <person name="Genikhovich G."/>
            <person name="Grigoriev I.V."/>
            <person name="Lucas S.M."/>
            <person name="Steele R.E."/>
            <person name="Finnerty J.R."/>
            <person name="Technau U."/>
            <person name="Martindale M.Q."/>
            <person name="Rokhsar D.S."/>
        </authorList>
    </citation>
    <scope>NUCLEOTIDE SEQUENCE [LARGE SCALE GENOMIC DNA]</scope>
    <source>
        <strain evidence="14">CH2 X CH6</strain>
    </source>
</reference>
<comment type="cofactor">
    <cofactor evidence="1 11">
        <name>Mn(2+)</name>
        <dbReference type="ChEBI" id="CHEBI:29035"/>
    </cofactor>
</comment>
<evidence type="ECO:0000256" key="10">
    <source>
        <dbReference type="ARBA" id="ARBA00023239"/>
    </source>
</evidence>
<evidence type="ECO:0000256" key="6">
    <source>
        <dbReference type="ARBA" id="ARBA00022759"/>
    </source>
</evidence>
<accession>A7RZF6</accession>
<dbReference type="PhylomeDB" id="A7RZF6"/>
<evidence type="ECO:0000256" key="2">
    <source>
        <dbReference type="ARBA" id="ARBA00010168"/>
    </source>
</evidence>
<dbReference type="PANTHER" id="PTHR12439">
    <property type="entry name" value="PLACENTAL PROTEIN 11-RELATED"/>
    <property type="match status" value="1"/>
</dbReference>
<evidence type="ECO:0000256" key="11">
    <source>
        <dbReference type="RuleBase" id="RU367085"/>
    </source>
</evidence>
<feature type="non-terminal residue" evidence="13">
    <location>
        <position position="1"/>
    </location>
</feature>
<organism evidence="13 14">
    <name type="scientific">Nematostella vectensis</name>
    <name type="common">Starlet sea anemone</name>
    <dbReference type="NCBI Taxonomy" id="45351"/>
    <lineage>
        <taxon>Eukaryota</taxon>
        <taxon>Metazoa</taxon>
        <taxon>Cnidaria</taxon>
        <taxon>Anthozoa</taxon>
        <taxon>Hexacorallia</taxon>
        <taxon>Actiniaria</taxon>
        <taxon>Edwardsiidae</taxon>
        <taxon>Nematostella</taxon>
    </lineage>
</organism>
<evidence type="ECO:0000313" key="14">
    <source>
        <dbReference type="Proteomes" id="UP000001593"/>
    </source>
</evidence>
<dbReference type="EMBL" id="DS469557">
    <property type="protein sequence ID" value="EDO43082.1"/>
    <property type="molecule type" value="Genomic_DNA"/>
</dbReference>
<dbReference type="SUPFAM" id="SSF142877">
    <property type="entry name" value="EndoU-like"/>
    <property type="match status" value="1"/>
</dbReference>
<evidence type="ECO:0000256" key="9">
    <source>
        <dbReference type="ARBA" id="ARBA00023211"/>
    </source>
</evidence>
<evidence type="ECO:0000256" key="5">
    <source>
        <dbReference type="ARBA" id="ARBA00022723"/>
    </source>
</evidence>
<feature type="domain" description="EndoU" evidence="12">
    <location>
        <begin position="1"/>
        <end position="254"/>
    </location>
</feature>
<evidence type="ECO:0000259" key="12">
    <source>
        <dbReference type="PROSITE" id="PS51959"/>
    </source>
</evidence>
<evidence type="ECO:0000256" key="3">
    <source>
        <dbReference type="ARBA" id="ARBA00011245"/>
    </source>
</evidence>
<dbReference type="GO" id="GO:0016787">
    <property type="term" value="F:hydrolase activity"/>
    <property type="evidence" value="ECO:0007669"/>
    <property type="project" value="UniProtKB-KW"/>
</dbReference>
<proteinExistence type="inferred from homology"/>
<dbReference type="InterPro" id="IPR037227">
    <property type="entry name" value="EndoU-like"/>
</dbReference>
<dbReference type="Pfam" id="PF09412">
    <property type="entry name" value="XendoU"/>
    <property type="match status" value="1"/>
</dbReference>
<gene>
    <name evidence="13" type="ORF">NEMVEDRAFT_v1g98993</name>
</gene>
<dbReference type="InterPro" id="IPR039787">
    <property type="entry name" value="ENDOU"/>
</dbReference>
<evidence type="ECO:0000256" key="4">
    <source>
        <dbReference type="ARBA" id="ARBA00022722"/>
    </source>
</evidence>
<comment type="similarity">
    <text evidence="2 11">Belongs to the ENDOU family.</text>
</comment>
<evidence type="ECO:0000313" key="13">
    <source>
        <dbReference type="EMBL" id="EDO43082.1"/>
    </source>
</evidence>
<dbReference type="CDD" id="cd21159">
    <property type="entry name" value="XendoU"/>
    <property type="match status" value="1"/>
</dbReference>
<dbReference type="GO" id="GO:0046872">
    <property type="term" value="F:metal ion binding"/>
    <property type="evidence" value="ECO:0007669"/>
    <property type="project" value="UniProtKB-UniRule"/>
</dbReference>
<keyword evidence="8 11" id="KW-0694">RNA-binding</keyword>